<dbReference type="CDD" id="cd06558">
    <property type="entry name" value="crotonase-like"/>
    <property type="match status" value="1"/>
</dbReference>
<dbReference type="AlphaFoldDB" id="A0A1I7UZ21"/>
<dbReference type="InterPro" id="IPR014748">
    <property type="entry name" value="Enoyl-CoA_hydra_C"/>
</dbReference>
<evidence type="ECO:0000256" key="2">
    <source>
        <dbReference type="ARBA" id="ARBA00023239"/>
    </source>
</evidence>
<dbReference type="GO" id="GO:0005739">
    <property type="term" value="C:mitochondrion"/>
    <property type="evidence" value="ECO:0007669"/>
    <property type="project" value="TreeGrafter"/>
</dbReference>
<evidence type="ECO:0000313" key="4">
    <source>
        <dbReference type="Proteomes" id="UP000095282"/>
    </source>
</evidence>
<dbReference type="PROSITE" id="PS00166">
    <property type="entry name" value="ENOYL_COA_HYDRATASE"/>
    <property type="match status" value="1"/>
</dbReference>
<dbReference type="Pfam" id="PF00378">
    <property type="entry name" value="ECH_1"/>
    <property type="match status" value="1"/>
</dbReference>
<reference evidence="5" key="1">
    <citation type="submission" date="2016-11" db="UniProtKB">
        <authorList>
            <consortium name="WormBaseParasite"/>
        </authorList>
    </citation>
    <scope>IDENTIFICATION</scope>
</reference>
<dbReference type="Proteomes" id="UP000095282">
    <property type="component" value="Unplaced"/>
</dbReference>
<proteinExistence type="inferred from homology"/>
<dbReference type="InterPro" id="IPR001753">
    <property type="entry name" value="Enoyl-CoA_hydra/iso"/>
</dbReference>
<comment type="similarity">
    <text evidence="1 3">Belongs to the enoyl-CoA hydratase/isomerase family.</text>
</comment>
<dbReference type="Gene3D" id="1.10.12.10">
    <property type="entry name" value="Lyase 2-enoyl-coa Hydratase, Chain A, domain 2"/>
    <property type="match status" value="1"/>
</dbReference>
<dbReference type="Gene3D" id="3.90.226.10">
    <property type="entry name" value="2-enoyl-CoA Hydratase, Chain A, domain 1"/>
    <property type="match status" value="1"/>
</dbReference>
<evidence type="ECO:0000256" key="3">
    <source>
        <dbReference type="RuleBase" id="RU003707"/>
    </source>
</evidence>
<dbReference type="PANTHER" id="PTHR11941:SF171">
    <property type="entry name" value="SD19268P"/>
    <property type="match status" value="1"/>
</dbReference>
<evidence type="ECO:0000256" key="1">
    <source>
        <dbReference type="ARBA" id="ARBA00005254"/>
    </source>
</evidence>
<organism evidence="4 5">
    <name type="scientific">Caenorhabditis tropicalis</name>
    <dbReference type="NCBI Taxonomy" id="1561998"/>
    <lineage>
        <taxon>Eukaryota</taxon>
        <taxon>Metazoa</taxon>
        <taxon>Ecdysozoa</taxon>
        <taxon>Nematoda</taxon>
        <taxon>Chromadorea</taxon>
        <taxon>Rhabditida</taxon>
        <taxon>Rhabditina</taxon>
        <taxon>Rhabditomorpha</taxon>
        <taxon>Rhabditoidea</taxon>
        <taxon>Rhabditidae</taxon>
        <taxon>Peloderinae</taxon>
        <taxon>Caenorhabditis</taxon>
    </lineage>
</organism>
<dbReference type="GO" id="GO:0006635">
    <property type="term" value="P:fatty acid beta-oxidation"/>
    <property type="evidence" value="ECO:0007669"/>
    <property type="project" value="TreeGrafter"/>
</dbReference>
<accession>A0A1I7UZ21</accession>
<evidence type="ECO:0000313" key="5">
    <source>
        <dbReference type="WBParaSite" id="Csp11.Scaffold630.g20772.t1"/>
    </source>
</evidence>
<dbReference type="eggNOG" id="KOG1679">
    <property type="taxonomic scope" value="Eukaryota"/>
</dbReference>
<dbReference type="SUPFAM" id="SSF52096">
    <property type="entry name" value="ClpP/crotonase"/>
    <property type="match status" value="1"/>
</dbReference>
<sequence length="287" mass="31564">MLTLKTLQNFRHLGLRPMAFSTLADPKNEVFIERLTGKNEGITLINLNRPEKKNSLGRVFMNQFREAIEEVKYDAGTRVVILNSKCDTVFCSGADLKERKTMSQQEATKFVNGLRDSFTDIERLPQPVIASIDGFALGGGLELALACDIRVASTKAKMGLVETKWALIPGAGGSQRLYRIVGVAKAKELIYTAEVFDGKTAERLGVVNHCVEGNPLEKSLEIGRKIIPRGPIAVKLAKLAINLGSQTDITSALSVEQQCYAQIIHTKDRIEGLSAFAEKRDPVYKGE</sequence>
<dbReference type="InterPro" id="IPR029045">
    <property type="entry name" value="ClpP/crotonase-like_dom_sf"/>
</dbReference>
<dbReference type="InterPro" id="IPR018376">
    <property type="entry name" value="Enoyl-CoA_hyd/isom_CS"/>
</dbReference>
<name>A0A1I7UZ21_9PELO</name>
<protein>
    <submittedName>
        <fullName evidence="5">Enoyl-CoA hydratase domain-containing protein 2, mitochondrial</fullName>
    </submittedName>
</protein>
<dbReference type="STRING" id="1561998.A0A1I7UZ21"/>
<dbReference type="FunFam" id="3.90.226.10:FF:000009">
    <property type="entry name" value="Carnitinyl-CoA dehydratase"/>
    <property type="match status" value="1"/>
</dbReference>
<dbReference type="WBParaSite" id="Csp11.Scaffold630.g20772.t1">
    <property type="protein sequence ID" value="Csp11.Scaffold630.g20772.t1"/>
    <property type="gene ID" value="Csp11.Scaffold630.g20772"/>
</dbReference>
<dbReference type="GO" id="GO:0004300">
    <property type="term" value="F:enoyl-CoA hydratase activity"/>
    <property type="evidence" value="ECO:0007669"/>
    <property type="project" value="UniProtKB-ARBA"/>
</dbReference>
<dbReference type="PANTHER" id="PTHR11941">
    <property type="entry name" value="ENOYL-COA HYDRATASE-RELATED"/>
    <property type="match status" value="1"/>
</dbReference>
<keyword evidence="2" id="KW-0456">Lyase</keyword>
<keyword evidence="4" id="KW-1185">Reference proteome</keyword>
<dbReference type="FunFam" id="1.10.12.10:FF:000001">
    <property type="entry name" value="Probable enoyl-CoA hydratase, mitochondrial"/>
    <property type="match status" value="1"/>
</dbReference>